<dbReference type="EMBL" id="JAQGDS010000008">
    <property type="protein sequence ID" value="KAJ6258372.1"/>
    <property type="molecule type" value="Genomic_DNA"/>
</dbReference>
<evidence type="ECO:0000313" key="1">
    <source>
        <dbReference type="EMBL" id="KAJ6258372.1"/>
    </source>
</evidence>
<name>A0AAD6IXS8_DREDA</name>
<protein>
    <submittedName>
        <fullName evidence="1">Uncharacterized protein</fullName>
    </submittedName>
</protein>
<dbReference type="Proteomes" id="UP001221413">
    <property type="component" value="Unassembled WGS sequence"/>
</dbReference>
<keyword evidence="2" id="KW-1185">Reference proteome</keyword>
<sequence length="130" mass="14588">MLVRPPFTFWDGERLPLKRIGEIVIKHPFYHADGDGYFLMLPACDPTTAGQHKRPQTASTTGPSRTREKLWGIHRGTVTLGCAVLAGNKYGVLSPTVLTGEDELRGMIEAAKDAYDEVLCGRCYYYYTCW</sequence>
<gene>
    <name evidence="1" type="ORF">Dda_6412</name>
</gene>
<organism evidence="1 2">
    <name type="scientific">Drechslerella dactyloides</name>
    <name type="common">Nematode-trapping fungus</name>
    <name type="synonym">Arthrobotrys dactyloides</name>
    <dbReference type="NCBI Taxonomy" id="74499"/>
    <lineage>
        <taxon>Eukaryota</taxon>
        <taxon>Fungi</taxon>
        <taxon>Dikarya</taxon>
        <taxon>Ascomycota</taxon>
        <taxon>Pezizomycotina</taxon>
        <taxon>Orbiliomycetes</taxon>
        <taxon>Orbiliales</taxon>
        <taxon>Orbiliaceae</taxon>
        <taxon>Drechslerella</taxon>
    </lineage>
</organism>
<proteinExistence type="predicted"/>
<dbReference type="AlphaFoldDB" id="A0AAD6IXS8"/>
<evidence type="ECO:0000313" key="2">
    <source>
        <dbReference type="Proteomes" id="UP001221413"/>
    </source>
</evidence>
<reference evidence="1" key="1">
    <citation type="submission" date="2023-01" db="EMBL/GenBank/DDBJ databases">
        <title>The chitinases involved in constricting ring structure development in the nematode-trapping fungus Drechslerella dactyloides.</title>
        <authorList>
            <person name="Wang R."/>
            <person name="Zhang L."/>
            <person name="Tang P."/>
            <person name="Li S."/>
            <person name="Liang L."/>
        </authorList>
    </citation>
    <scope>NUCLEOTIDE SEQUENCE</scope>
    <source>
        <strain evidence="1">YMF1.00031</strain>
    </source>
</reference>
<comment type="caution">
    <text evidence="1">The sequence shown here is derived from an EMBL/GenBank/DDBJ whole genome shotgun (WGS) entry which is preliminary data.</text>
</comment>
<accession>A0AAD6IXS8</accession>